<evidence type="ECO:0000313" key="2">
    <source>
        <dbReference type="EMBL" id="KAG5162227.1"/>
    </source>
</evidence>
<feature type="chain" id="PRO_5034884828" description="Secreted protein" evidence="1">
    <location>
        <begin position="29"/>
        <end position="126"/>
    </location>
</feature>
<dbReference type="EMBL" id="JAFIQS010000020">
    <property type="protein sequence ID" value="KAG5162227.1"/>
    <property type="molecule type" value="Genomic_DNA"/>
</dbReference>
<keyword evidence="1" id="KW-0732">Signal</keyword>
<gene>
    <name evidence="2" type="ORF">JR316_012890</name>
</gene>
<reference evidence="2" key="1">
    <citation type="submission" date="2021-02" db="EMBL/GenBank/DDBJ databases">
        <title>Psilocybe cubensis genome.</title>
        <authorList>
            <person name="Mckernan K.J."/>
            <person name="Crawford S."/>
            <person name="Trippe A."/>
            <person name="Kane L.T."/>
            <person name="Mclaughlin S."/>
        </authorList>
    </citation>
    <scope>NUCLEOTIDE SEQUENCE [LARGE SCALE GENOMIC DNA]</scope>
    <source>
        <strain evidence="2">MGC-MH-2018</strain>
    </source>
</reference>
<sequence>MAAFRTVIIVTSIILYKGLLGTASPAVANEFQNALDASCKTMAKAYNAANPDVFGWSNAQKLCVVQSGQNSSQPMIREESAAQGCSGGYLSCVGRECSQYDPSNYQDGESGAFAGCLISCAIRCSI</sequence>
<feature type="signal peptide" evidence="1">
    <location>
        <begin position="1"/>
        <end position="28"/>
    </location>
</feature>
<organism evidence="2">
    <name type="scientific">Psilocybe cubensis</name>
    <name type="common">Psychedelic mushroom</name>
    <name type="synonym">Stropharia cubensis</name>
    <dbReference type="NCBI Taxonomy" id="181762"/>
    <lineage>
        <taxon>Eukaryota</taxon>
        <taxon>Fungi</taxon>
        <taxon>Dikarya</taxon>
        <taxon>Basidiomycota</taxon>
        <taxon>Agaricomycotina</taxon>
        <taxon>Agaricomycetes</taxon>
        <taxon>Agaricomycetidae</taxon>
        <taxon>Agaricales</taxon>
        <taxon>Agaricineae</taxon>
        <taxon>Strophariaceae</taxon>
        <taxon>Psilocybe</taxon>
    </lineage>
</organism>
<evidence type="ECO:0008006" key="3">
    <source>
        <dbReference type="Google" id="ProtNLM"/>
    </source>
</evidence>
<proteinExistence type="predicted"/>
<protein>
    <recommendedName>
        <fullName evidence="3">Secreted protein</fullName>
    </recommendedName>
</protein>
<evidence type="ECO:0000256" key="1">
    <source>
        <dbReference type="SAM" id="SignalP"/>
    </source>
</evidence>
<name>A0A8H8CDM3_PSICU</name>
<accession>A0A8H8CDM3</accession>
<comment type="caution">
    <text evidence="2">The sequence shown here is derived from an EMBL/GenBank/DDBJ whole genome shotgun (WGS) entry which is preliminary data.</text>
</comment>
<dbReference type="AlphaFoldDB" id="A0A8H8CDM3"/>